<dbReference type="CDD" id="cd00397">
    <property type="entry name" value="DNA_BRE_C"/>
    <property type="match status" value="1"/>
</dbReference>
<sequence length="436" mass="49568">MNNLIKKNTDKMSIHEQKIVTLIESHGINIRDLICVMNKNLVCGFVNTLQYYFCSKSHLYVKTIVKNMKNFINNVSPDYIDDKVIIQYQNMQSAKKPSYFRGLRPFFTKWFELGYPGIDESAVEIAKHFDLKIKKAGQPILQDDPTVGPLTKEEHTSLIKAMSHAYSIGELSLSDYAISLLISLTGRRPQQLVMLKYKDLLQKKLDNGKVEYLISVPRVKQRSKQLQYRELPIISEVASIVQLQANQSVRFVEQTLGKTLDDYNKGKVPVFLNEEKLLDLVIIDCNFLESNKIYAKPTIANRALKNIVKTGNLISNRTGSLLNATPRRLRYTIATMLAKDGHNANTIAELLDHSSTSSTGIYIKNLAESVERIDSAVSEQLSFVAEIFMNGIKSKEMTNFKFCSSRKCQSQNLNVNFPCNECAFFMPVDIDEVNPR</sequence>
<dbReference type="GO" id="GO:0015074">
    <property type="term" value="P:DNA integration"/>
    <property type="evidence" value="ECO:0007669"/>
    <property type="project" value="UniProtKB-KW"/>
</dbReference>
<dbReference type="EMBL" id="AAGHPZ010000008">
    <property type="protein sequence ID" value="EBO1622852.1"/>
    <property type="molecule type" value="Genomic_DNA"/>
</dbReference>
<reference evidence="6" key="6">
    <citation type="submission" date="2019-06" db="EMBL/GenBank/DDBJ databases">
        <authorList>
            <consortium name="GenomeTrakr network: Whole genome sequencing for foodborne pathogen traceback"/>
        </authorList>
    </citation>
    <scope>NUCLEOTIDE SEQUENCE</scope>
    <source>
        <strain evidence="6">FSIS11816371</strain>
    </source>
</reference>
<evidence type="ECO:0000313" key="17">
    <source>
        <dbReference type="EMBL" id="HAF7574604.1"/>
    </source>
</evidence>
<dbReference type="EMBL" id="DAAWEG010000011">
    <property type="protein sequence ID" value="HAF7574604.1"/>
    <property type="molecule type" value="Genomic_DNA"/>
</dbReference>
<reference evidence="15" key="5">
    <citation type="submission" date="2018-07" db="EMBL/GenBank/DDBJ databases">
        <authorList>
            <consortium name="PulseNet: The National Subtyping Network for Foodborne Disease Surveillance"/>
            <person name="Tarr C.L."/>
            <person name="Trees E."/>
            <person name="Katz L.S."/>
            <person name="Carleton-Romer H.A."/>
            <person name="Stroika S."/>
            <person name="Kucerova Z."/>
            <person name="Roache K.F."/>
            <person name="Sabol A.L."/>
            <person name="Besser J."/>
            <person name="Gerner-Smidt P."/>
        </authorList>
    </citation>
    <scope>NUCLEOTIDE SEQUENCE</scope>
    <source>
        <strain evidence="15">2015AM-2017</strain>
    </source>
</reference>
<dbReference type="InterPro" id="IPR002104">
    <property type="entry name" value="Integrase_catalytic"/>
</dbReference>
<dbReference type="EMBL" id="AALOXZ010000004">
    <property type="protein sequence ID" value="EDB8361455.1"/>
    <property type="molecule type" value="Genomic_DNA"/>
</dbReference>
<evidence type="ECO:0000313" key="12">
    <source>
        <dbReference type="EMBL" id="EDB8361455.1"/>
    </source>
</evidence>
<dbReference type="InterPro" id="IPR013762">
    <property type="entry name" value="Integrase-like_cat_sf"/>
</dbReference>
<dbReference type="EMBL" id="AAGVCK010000011">
    <property type="protein sequence ID" value="EBS3166213.1"/>
    <property type="molecule type" value="Genomic_DNA"/>
</dbReference>
<keyword evidence="4" id="KW-0233">DNA recombination</keyword>
<dbReference type="EMBL" id="AAKUAQ010000010">
    <property type="protein sequence ID" value="ECV7040556.1"/>
    <property type="molecule type" value="Genomic_DNA"/>
</dbReference>
<dbReference type="Pfam" id="PF00589">
    <property type="entry name" value="Phage_integrase"/>
    <property type="match status" value="1"/>
</dbReference>
<evidence type="ECO:0000259" key="5">
    <source>
        <dbReference type="PROSITE" id="PS51898"/>
    </source>
</evidence>
<feature type="domain" description="Tyr recombinase" evidence="5">
    <location>
        <begin position="145"/>
        <end position="378"/>
    </location>
</feature>
<evidence type="ECO:0000313" key="8">
    <source>
        <dbReference type="EMBL" id="EBV1815335.1"/>
    </source>
</evidence>
<organism evidence="17">
    <name type="scientific">Salmonella muenchen</name>
    <dbReference type="NCBI Taxonomy" id="596"/>
    <lineage>
        <taxon>Bacteria</taxon>
        <taxon>Pseudomonadati</taxon>
        <taxon>Pseudomonadota</taxon>
        <taxon>Gammaproteobacteria</taxon>
        <taxon>Enterobacterales</taxon>
        <taxon>Enterobacteriaceae</taxon>
        <taxon>Salmonella</taxon>
    </lineage>
</organism>
<dbReference type="AlphaFoldDB" id="A0A3U7XP58"/>
<reference evidence="17" key="1">
    <citation type="journal article" date="2018" name="Genome Biol.">
        <title>SKESA: strategic k-mer extension for scrupulous assemblies.</title>
        <authorList>
            <person name="Souvorov A."/>
            <person name="Agarwala R."/>
            <person name="Lipman D.J."/>
        </authorList>
    </citation>
    <scope>NUCLEOTIDE SEQUENCE</scope>
    <source>
        <strain evidence="16">09-1997</strain>
        <strain evidence="17">IP 11/88</strain>
    </source>
</reference>
<dbReference type="EMBL" id="AAIEKX010000014">
    <property type="protein sequence ID" value="ECD3523237.1"/>
    <property type="molecule type" value="Genomic_DNA"/>
</dbReference>
<dbReference type="EMBL" id="AALRTA010000003">
    <property type="protein sequence ID" value="EDC6842292.1"/>
    <property type="molecule type" value="Genomic_DNA"/>
</dbReference>
<dbReference type="PANTHER" id="PTHR30349">
    <property type="entry name" value="PHAGE INTEGRASE-RELATED"/>
    <property type="match status" value="1"/>
</dbReference>
<dbReference type="EMBL" id="DAASXL010000004">
    <property type="protein sequence ID" value="HAE7430297.1"/>
    <property type="molecule type" value="Genomic_DNA"/>
</dbReference>
<evidence type="ECO:0000313" key="9">
    <source>
        <dbReference type="EMBL" id="ECD3523237.1"/>
    </source>
</evidence>
<reference evidence="17" key="3">
    <citation type="submission" date="2018-07" db="EMBL/GenBank/DDBJ databases">
        <authorList>
            <consortium name="NCBI Pathogen Detection Project"/>
        </authorList>
    </citation>
    <scope>NUCLEOTIDE SEQUENCE</scope>
    <source>
        <strain evidence="16">09-1997</strain>
        <strain evidence="17">IP 11/88</strain>
    </source>
</reference>
<keyword evidence="2" id="KW-0229">DNA integration</keyword>
<evidence type="ECO:0000256" key="3">
    <source>
        <dbReference type="ARBA" id="ARBA00023125"/>
    </source>
</evidence>
<dbReference type="GO" id="GO:0006310">
    <property type="term" value="P:DNA recombination"/>
    <property type="evidence" value="ECO:0007669"/>
    <property type="project" value="UniProtKB-KW"/>
</dbReference>
<dbReference type="EMBL" id="AAIEQN010000022">
    <property type="protein sequence ID" value="ECD4198374.1"/>
    <property type="molecule type" value="Genomic_DNA"/>
</dbReference>
<dbReference type="PROSITE" id="PS51898">
    <property type="entry name" value="TYR_RECOMBINASE"/>
    <property type="match status" value="1"/>
</dbReference>
<comment type="caution">
    <text evidence="17">The sequence shown here is derived from an EMBL/GenBank/DDBJ whole genome shotgun (WGS) entry which is preliminary data.</text>
</comment>
<dbReference type="GO" id="GO:0003677">
    <property type="term" value="F:DNA binding"/>
    <property type="evidence" value="ECO:0007669"/>
    <property type="project" value="UniProtKB-KW"/>
</dbReference>
<proteinExistence type="inferred from homology"/>
<evidence type="ECO:0000256" key="2">
    <source>
        <dbReference type="ARBA" id="ARBA00022908"/>
    </source>
</evidence>
<dbReference type="RefSeq" id="WP_052934707.1">
    <property type="nucleotide sequence ID" value="NZ_CP051389.1"/>
</dbReference>
<keyword evidence="3" id="KW-0238">DNA-binding</keyword>
<evidence type="ECO:0000256" key="1">
    <source>
        <dbReference type="ARBA" id="ARBA00008857"/>
    </source>
</evidence>
<evidence type="ECO:0000313" key="13">
    <source>
        <dbReference type="EMBL" id="EDB8642660.1"/>
    </source>
</evidence>
<evidence type="ECO:0000313" key="10">
    <source>
        <dbReference type="EMBL" id="ECD4198374.1"/>
    </source>
</evidence>
<evidence type="ECO:0000313" key="6">
    <source>
        <dbReference type="EMBL" id="EBO1622852.1"/>
    </source>
</evidence>
<accession>A0A3U7XP58</accession>
<evidence type="ECO:0000313" key="14">
    <source>
        <dbReference type="EMBL" id="EDC6842292.1"/>
    </source>
</evidence>
<dbReference type="EMBL" id="AALOXL010000008">
    <property type="protein sequence ID" value="EDB8642660.1"/>
    <property type="molecule type" value="Genomic_DNA"/>
</dbReference>
<dbReference type="EMBL" id="AAMLEE010000004">
    <property type="protein sequence ID" value="EDI4999888.1"/>
    <property type="molecule type" value="Genomic_DNA"/>
</dbReference>
<evidence type="ECO:0000313" key="11">
    <source>
        <dbReference type="EMBL" id="ECV7040556.1"/>
    </source>
</evidence>
<evidence type="ECO:0000313" key="15">
    <source>
        <dbReference type="EMBL" id="EDI4999888.1"/>
    </source>
</evidence>
<evidence type="ECO:0000256" key="4">
    <source>
        <dbReference type="ARBA" id="ARBA00023172"/>
    </source>
</evidence>
<protein>
    <submittedName>
        <fullName evidence="17">Site-specific integrase</fullName>
    </submittedName>
    <submittedName>
        <fullName evidence="14">Tyrosine-type recombinase/integrase</fullName>
    </submittedName>
</protein>
<dbReference type="InterPro" id="IPR011010">
    <property type="entry name" value="DNA_brk_join_enz"/>
</dbReference>
<evidence type="ECO:0000313" key="7">
    <source>
        <dbReference type="EMBL" id="EBS3166213.1"/>
    </source>
</evidence>
<dbReference type="SUPFAM" id="SSF56349">
    <property type="entry name" value="DNA breaking-rejoining enzymes"/>
    <property type="match status" value="1"/>
</dbReference>
<reference evidence="8" key="2">
    <citation type="submission" date="2018-06" db="EMBL/GenBank/DDBJ databases">
        <authorList>
            <person name="Ashton P.M."/>
            <person name="Dallman T."/>
            <person name="Nair S."/>
            <person name="De Pinna E."/>
            <person name="Peters T."/>
            <person name="Grant K."/>
        </authorList>
    </citation>
    <scope>NUCLEOTIDE SEQUENCE</scope>
    <source>
        <strain evidence="11">14873</strain>
        <strain evidence="10">301730</strain>
        <strain evidence="9">329866</strain>
        <strain evidence="8">394012</strain>
        <strain evidence="7">488731</strain>
    </source>
</reference>
<reference evidence="12" key="4">
    <citation type="submission" date="2018-07" db="EMBL/GenBank/DDBJ databases">
        <authorList>
            <consortium name="NARMS: The National Antimicrobial Resistance Monitoring System"/>
        </authorList>
    </citation>
    <scope>NUCLEOTIDE SEQUENCE</scope>
    <source>
        <strain evidence="13">CVM N62444</strain>
        <strain evidence="12">CVM N62462</strain>
        <strain evidence="14">FSIS1607720</strain>
    </source>
</reference>
<name>A0A3U7XP58_SALMU</name>
<comment type="similarity">
    <text evidence="1">Belongs to the 'phage' integrase family.</text>
</comment>
<dbReference type="PANTHER" id="PTHR30349:SF41">
    <property type="entry name" value="INTEGRASE_RECOMBINASE PROTEIN MJ0367-RELATED"/>
    <property type="match status" value="1"/>
</dbReference>
<dbReference type="EMBL" id="AAHEJC010000013">
    <property type="protein sequence ID" value="EBV1815335.1"/>
    <property type="molecule type" value="Genomic_DNA"/>
</dbReference>
<dbReference type="Gene3D" id="1.10.443.10">
    <property type="entry name" value="Intergrase catalytic core"/>
    <property type="match status" value="1"/>
</dbReference>
<gene>
    <name evidence="13" type="ORF">BCP69_07695</name>
    <name evidence="12" type="ORF">BCP87_10735</name>
    <name evidence="14" type="ORF">BI268_08115</name>
    <name evidence="15" type="ORF">CEY82_14055</name>
    <name evidence="8" type="ORF">DNZ40_15790</name>
    <name evidence="7" type="ORF">DSR33_15595</name>
    <name evidence="10" type="ORF">E0Y79_11950</name>
    <name evidence="6" type="ORF">EJP10_09740</name>
    <name evidence="9" type="ORF">EZ693_18525</name>
    <name evidence="16" type="ORF">G4P04_001793</name>
    <name evidence="17" type="ORF">GNB45_002762</name>
    <name evidence="11" type="ORF">ZU22_10350</name>
</gene>
<evidence type="ECO:0000313" key="16">
    <source>
        <dbReference type="EMBL" id="HAE7430297.1"/>
    </source>
</evidence>
<dbReference type="InterPro" id="IPR050090">
    <property type="entry name" value="Tyrosine_recombinase_XerCD"/>
</dbReference>